<evidence type="ECO:0000313" key="2">
    <source>
        <dbReference type="Proteomes" id="UP000463951"/>
    </source>
</evidence>
<dbReference type="Proteomes" id="UP000463951">
    <property type="component" value="Chromosome"/>
</dbReference>
<dbReference type="EMBL" id="AP019620">
    <property type="protein sequence ID" value="BBJ37887.1"/>
    <property type="molecule type" value="Genomic_DNA"/>
</dbReference>
<reference evidence="1 2" key="1">
    <citation type="journal article" date="2020" name="Int. J. Syst. Evol. Microbiol.">
        <title>Reclassification of Streptomyces castelarensis and Streptomyces sporoclivatus as later heterotypic synonyms of Streptomyces antimycoticus.</title>
        <authorList>
            <person name="Komaki H."/>
            <person name="Tamura T."/>
        </authorList>
    </citation>
    <scope>NUCLEOTIDE SEQUENCE [LARGE SCALE GENOMIC DNA]</scope>
    <source>
        <strain evidence="1 2">NBRC 100767</strain>
    </source>
</reference>
<name>A0A499UVG2_9ACTN</name>
<dbReference type="AlphaFoldDB" id="A0A499UVG2"/>
<gene>
    <name evidence="1" type="ORF">SSPO_006050</name>
</gene>
<evidence type="ECO:0000313" key="1">
    <source>
        <dbReference type="EMBL" id="BBJ37887.1"/>
    </source>
</evidence>
<accession>A0A499UVG2</accession>
<sequence>MRVALPGARRPSRKNLVKPVSGLLRNPARGEVVHLMEQVETFQTFDREDLEGPAGESFEGARGHPLARAWAAVQ</sequence>
<organism evidence="1 2">
    <name type="scientific">Streptomyces antimycoticus</name>
    <dbReference type="NCBI Taxonomy" id="68175"/>
    <lineage>
        <taxon>Bacteria</taxon>
        <taxon>Bacillati</taxon>
        <taxon>Actinomycetota</taxon>
        <taxon>Actinomycetes</taxon>
        <taxon>Kitasatosporales</taxon>
        <taxon>Streptomycetaceae</taxon>
        <taxon>Streptomyces</taxon>
        <taxon>Streptomyces violaceusniger group</taxon>
    </lineage>
</organism>
<protein>
    <submittedName>
        <fullName evidence="1">Uncharacterized protein</fullName>
    </submittedName>
</protein>
<proteinExistence type="predicted"/>